<organism evidence="3 4">
    <name type="scientific">Calidithermus roseus</name>
    <dbReference type="NCBI Taxonomy" id="1644118"/>
    <lineage>
        <taxon>Bacteria</taxon>
        <taxon>Thermotogati</taxon>
        <taxon>Deinococcota</taxon>
        <taxon>Deinococci</taxon>
        <taxon>Thermales</taxon>
        <taxon>Thermaceae</taxon>
        <taxon>Calidithermus</taxon>
    </lineage>
</organism>
<sequence>MANIENVVASHIHLGPAGANGPVVAFLYGPAAPGGGRTDGVLAEGTITAANLVGPLAGRPLGDLIAAMEAGNAYVNVHTNDGVAPPNTGPGDFPGGEVRGQIRVTP</sequence>
<name>A0A399EFU5_9DEIN</name>
<reference evidence="3 4" key="1">
    <citation type="submission" date="2018-08" db="EMBL/GenBank/DDBJ databases">
        <title>Meiothermus roseus NBRC 110900 genome sequencing project.</title>
        <authorList>
            <person name="Da Costa M.S."/>
            <person name="Albuquerque L."/>
            <person name="Raposo P."/>
            <person name="Froufe H.J.C."/>
            <person name="Barroso C.S."/>
            <person name="Egas C."/>
        </authorList>
    </citation>
    <scope>NUCLEOTIDE SEQUENCE [LARGE SCALE GENOMIC DNA]</scope>
    <source>
        <strain evidence="3 4">NBRC 110900</strain>
    </source>
</reference>
<gene>
    <name evidence="3" type="ORF">Mrose_03011</name>
</gene>
<protein>
    <submittedName>
        <fullName evidence="3">CHRD domain protein</fullName>
    </submittedName>
</protein>
<dbReference type="InterPro" id="IPR010895">
    <property type="entry name" value="CHRD"/>
</dbReference>
<evidence type="ECO:0000313" key="4">
    <source>
        <dbReference type="Proteomes" id="UP000265341"/>
    </source>
</evidence>
<feature type="region of interest" description="Disordered" evidence="1">
    <location>
        <begin position="81"/>
        <end position="106"/>
    </location>
</feature>
<evidence type="ECO:0000259" key="2">
    <source>
        <dbReference type="Pfam" id="PF07452"/>
    </source>
</evidence>
<comment type="caution">
    <text evidence="3">The sequence shown here is derived from an EMBL/GenBank/DDBJ whole genome shotgun (WGS) entry which is preliminary data.</text>
</comment>
<keyword evidence="4" id="KW-1185">Reference proteome</keyword>
<dbReference type="Proteomes" id="UP000265341">
    <property type="component" value="Unassembled WGS sequence"/>
</dbReference>
<evidence type="ECO:0000256" key="1">
    <source>
        <dbReference type="SAM" id="MobiDB-lite"/>
    </source>
</evidence>
<accession>A0A399EFU5</accession>
<dbReference type="Pfam" id="PF07452">
    <property type="entry name" value="CHRD"/>
    <property type="match status" value="1"/>
</dbReference>
<evidence type="ECO:0000313" key="3">
    <source>
        <dbReference type="EMBL" id="RIH83527.1"/>
    </source>
</evidence>
<proteinExistence type="predicted"/>
<dbReference type="EMBL" id="QWLA01000075">
    <property type="protein sequence ID" value="RIH83527.1"/>
    <property type="molecule type" value="Genomic_DNA"/>
</dbReference>
<dbReference type="AlphaFoldDB" id="A0A399EFU5"/>
<feature type="domain" description="CHRD" evidence="2">
    <location>
        <begin position="2"/>
        <end position="81"/>
    </location>
</feature>